<organism evidence="1 2">
    <name type="scientific">Kineosporia babensis</name>
    <dbReference type="NCBI Taxonomy" id="499548"/>
    <lineage>
        <taxon>Bacteria</taxon>
        <taxon>Bacillati</taxon>
        <taxon>Actinomycetota</taxon>
        <taxon>Actinomycetes</taxon>
        <taxon>Kineosporiales</taxon>
        <taxon>Kineosporiaceae</taxon>
        <taxon>Kineosporia</taxon>
    </lineage>
</organism>
<dbReference type="EMBL" id="JAJOMB010000003">
    <property type="protein sequence ID" value="MCD5310541.1"/>
    <property type="molecule type" value="Genomic_DNA"/>
</dbReference>
<dbReference type="Proteomes" id="UP001138997">
    <property type="component" value="Unassembled WGS sequence"/>
</dbReference>
<protein>
    <recommendedName>
        <fullName evidence="3">Lipoprotein with Yx(FWY)xxD motif</fullName>
    </recommendedName>
</protein>
<dbReference type="GO" id="GO:0043448">
    <property type="term" value="P:alkane catabolic process"/>
    <property type="evidence" value="ECO:0007669"/>
    <property type="project" value="TreeGrafter"/>
</dbReference>
<sequence>MDGEGFTLYRFNPDTPDPSRSTCNDGCAVAWPPVLGKHQVQYVGLQRKNIDSLHRKDGSVQMSIGKWPVYRFAQDTAPGQINGQGVDGNWFAVAPDGSRAGAH</sequence>
<comment type="caution">
    <text evidence="1">The sequence shown here is derived from an EMBL/GenBank/DDBJ whole genome shotgun (WGS) entry which is preliminary data.</text>
</comment>
<dbReference type="PANTHER" id="PTHR39335">
    <property type="entry name" value="BLL4220 PROTEIN"/>
    <property type="match status" value="1"/>
</dbReference>
<name>A0A9X1SSQ0_9ACTN</name>
<evidence type="ECO:0000313" key="1">
    <source>
        <dbReference type="EMBL" id="MCD5310541.1"/>
    </source>
</evidence>
<evidence type="ECO:0008006" key="3">
    <source>
        <dbReference type="Google" id="ProtNLM"/>
    </source>
</evidence>
<keyword evidence="2" id="KW-1185">Reference proteome</keyword>
<accession>A0A9X1SSQ0</accession>
<gene>
    <name evidence="1" type="ORF">LR394_06510</name>
</gene>
<dbReference type="PANTHER" id="PTHR39335:SF1">
    <property type="entry name" value="BLL4220 PROTEIN"/>
    <property type="match status" value="1"/>
</dbReference>
<dbReference type="AlphaFoldDB" id="A0A9X1SSQ0"/>
<proteinExistence type="predicted"/>
<reference evidence="1" key="1">
    <citation type="submission" date="2021-11" db="EMBL/GenBank/DDBJ databases">
        <title>Streptomyces corallinus and Kineosporia corallina sp. nov., two new coral-derived marine actinobacteria.</title>
        <authorList>
            <person name="Buangrab K."/>
            <person name="Sutthacheep M."/>
            <person name="Yeemin T."/>
            <person name="Harunari E."/>
            <person name="Igarashi Y."/>
            <person name="Sripreechasak P."/>
            <person name="Kanchanasin P."/>
            <person name="Tanasupawat S."/>
            <person name="Phongsopitanun W."/>
        </authorList>
    </citation>
    <scope>NUCLEOTIDE SEQUENCE</scope>
    <source>
        <strain evidence="1">JCM 31032</strain>
    </source>
</reference>
<evidence type="ECO:0000313" key="2">
    <source>
        <dbReference type="Proteomes" id="UP001138997"/>
    </source>
</evidence>
<dbReference type="InterPro" id="IPR005297">
    <property type="entry name" value="Lipoprotein_repeat"/>
</dbReference>
<dbReference type="Pfam" id="PF03640">
    <property type="entry name" value="Lipoprotein_15"/>
    <property type="match status" value="2"/>
</dbReference>